<name>A0A6M2BRQ0_9GAMM</name>
<sequence length="89" mass="9078">MKRNIGSGAGFLMMATLAAAWAPAHAADANPADVAQADKFLAQLPASCGASSKTVADDGTVNIRIKCDGNGKKMDGFVAIKDGIVTKIE</sequence>
<accession>A0A6M2BRQ0</accession>
<gene>
    <name evidence="2" type="ORF">G7Y85_08940</name>
</gene>
<organism evidence="2 3">
    <name type="scientific">Solimonas terrae</name>
    <dbReference type="NCBI Taxonomy" id="1396819"/>
    <lineage>
        <taxon>Bacteria</taxon>
        <taxon>Pseudomonadati</taxon>
        <taxon>Pseudomonadota</taxon>
        <taxon>Gammaproteobacteria</taxon>
        <taxon>Nevskiales</taxon>
        <taxon>Nevskiaceae</taxon>
        <taxon>Solimonas</taxon>
    </lineage>
</organism>
<dbReference type="EMBL" id="JAAMOW010000004">
    <property type="protein sequence ID" value="NGY04891.1"/>
    <property type="molecule type" value="Genomic_DNA"/>
</dbReference>
<dbReference type="RefSeq" id="WP_166255161.1">
    <property type="nucleotide sequence ID" value="NZ_JAAMOW010000004.1"/>
</dbReference>
<protein>
    <recommendedName>
        <fullName evidence="4">PepSY domain-containing protein</fullName>
    </recommendedName>
</protein>
<feature type="chain" id="PRO_5026693299" description="PepSY domain-containing protein" evidence="1">
    <location>
        <begin position="27"/>
        <end position="89"/>
    </location>
</feature>
<evidence type="ECO:0008006" key="4">
    <source>
        <dbReference type="Google" id="ProtNLM"/>
    </source>
</evidence>
<comment type="caution">
    <text evidence="2">The sequence shown here is derived from an EMBL/GenBank/DDBJ whole genome shotgun (WGS) entry which is preliminary data.</text>
</comment>
<keyword evidence="1" id="KW-0732">Signal</keyword>
<dbReference type="AlphaFoldDB" id="A0A6M2BRQ0"/>
<evidence type="ECO:0000313" key="3">
    <source>
        <dbReference type="Proteomes" id="UP000472676"/>
    </source>
</evidence>
<evidence type="ECO:0000313" key="2">
    <source>
        <dbReference type="EMBL" id="NGY04891.1"/>
    </source>
</evidence>
<proteinExistence type="predicted"/>
<feature type="signal peptide" evidence="1">
    <location>
        <begin position="1"/>
        <end position="26"/>
    </location>
</feature>
<reference evidence="2 3" key="1">
    <citation type="journal article" date="2014" name="Int. J. Syst. Evol. Microbiol.">
        <title>Solimonas terrae sp. nov., isolated from soil.</title>
        <authorList>
            <person name="Kim S.J."/>
            <person name="Moon J.Y."/>
            <person name="Weon H.Y."/>
            <person name="Ahn J.H."/>
            <person name="Chen W.M."/>
            <person name="Kwon S.W."/>
        </authorList>
    </citation>
    <scope>NUCLEOTIDE SEQUENCE [LARGE SCALE GENOMIC DNA]</scope>
    <source>
        <strain evidence="2 3">KIS83-12</strain>
    </source>
</reference>
<keyword evidence="3" id="KW-1185">Reference proteome</keyword>
<evidence type="ECO:0000256" key="1">
    <source>
        <dbReference type="SAM" id="SignalP"/>
    </source>
</evidence>
<dbReference type="Proteomes" id="UP000472676">
    <property type="component" value="Unassembled WGS sequence"/>
</dbReference>